<sequence>MNHPTELGLVSLNMHSPSTAILDITELRGRVFPNPGPRKIARYDSPVQDAPAHSPLDKMFFDLPLELLVEIATYLRPLDIVRLARVNKVVRGLLMRRSAACIWRASLRTANALPPTPTEIPEPLLVALLFLPECTICGRYTDDNVDFFLRAKLCSECWGIDLIPVTDTGFAKLLYVATSKGTSLGSVNVCLREDYKRIKSKHEALQATRDAKALQGWTKQQIKLVEKRAKSARLLSKWFKSWTKNRPVNERLSRRERRQRISARVADVEARLSGMGYQRSEVKLLKTLGSKKWHDWVANPGPLDEQGKLYSVYSSSILEPSNNFIISAADDAILPSFPHNTDIPLICAEVRATMEAQTPGETFEFEIQAKDADIEHAAQAWRDVLELTLLNLLPTDTRPAEVGTSDYKLILVATRRFHLLFKAKIYELQCQGIALLPEELPRSI</sequence>
<dbReference type="InterPro" id="IPR001810">
    <property type="entry name" value="F-box_dom"/>
</dbReference>
<evidence type="ECO:0000259" key="1">
    <source>
        <dbReference type="PROSITE" id="PS50181"/>
    </source>
</evidence>
<gene>
    <name evidence="2" type="ORF">RDB_LOCUS111577</name>
</gene>
<name>A0A8H3B1L8_9AGAM</name>
<dbReference type="EMBL" id="CAJMWW010000114">
    <property type="protein sequence ID" value="CAE6445659.1"/>
    <property type="molecule type" value="Genomic_DNA"/>
</dbReference>
<dbReference type="Proteomes" id="UP000663841">
    <property type="component" value="Unassembled WGS sequence"/>
</dbReference>
<evidence type="ECO:0000313" key="2">
    <source>
        <dbReference type="EMBL" id="CAE6445659.1"/>
    </source>
</evidence>
<evidence type="ECO:0000313" key="3">
    <source>
        <dbReference type="Proteomes" id="UP000663841"/>
    </source>
</evidence>
<dbReference type="SUPFAM" id="SSF81383">
    <property type="entry name" value="F-box domain"/>
    <property type="match status" value="1"/>
</dbReference>
<reference evidence="2" key="1">
    <citation type="submission" date="2021-01" db="EMBL/GenBank/DDBJ databases">
        <authorList>
            <person name="Kaushik A."/>
        </authorList>
    </citation>
    <scope>NUCLEOTIDE SEQUENCE</scope>
    <source>
        <strain evidence="2">AG3-T5</strain>
    </source>
</reference>
<proteinExistence type="predicted"/>
<protein>
    <recommendedName>
        <fullName evidence="1">F-box domain-containing protein</fullName>
    </recommendedName>
</protein>
<organism evidence="2 3">
    <name type="scientific">Rhizoctonia solani</name>
    <dbReference type="NCBI Taxonomy" id="456999"/>
    <lineage>
        <taxon>Eukaryota</taxon>
        <taxon>Fungi</taxon>
        <taxon>Dikarya</taxon>
        <taxon>Basidiomycota</taxon>
        <taxon>Agaricomycotina</taxon>
        <taxon>Agaricomycetes</taxon>
        <taxon>Cantharellales</taxon>
        <taxon>Ceratobasidiaceae</taxon>
        <taxon>Rhizoctonia</taxon>
    </lineage>
</organism>
<dbReference type="CDD" id="cd09917">
    <property type="entry name" value="F-box_SF"/>
    <property type="match status" value="1"/>
</dbReference>
<dbReference type="InterPro" id="IPR036047">
    <property type="entry name" value="F-box-like_dom_sf"/>
</dbReference>
<dbReference type="PROSITE" id="PS50181">
    <property type="entry name" value="FBOX"/>
    <property type="match status" value="1"/>
</dbReference>
<feature type="domain" description="F-box" evidence="1">
    <location>
        <begin position="57"/>
        <end position="106"/>
    </location>
</feature>
<accession>A0A8H3B1L8</accession>
<comment type="caution">
    <text evidence="2">The sequence shown here is derived from an EMBL/GenBank/DDBJ whole genome shotgun (WGS) entry which is preliminary data.</text>
</comment>
<dbReference type="AlphaFoldDB" id="A0A8H3B1L8"/>